<dbReference type="EMBL" id="PCPH01000002">
    <property type="protein sequence ID" value="PRB91056.1"/>
    <property type="molecule type" value="Genomic_DNA"/>
</dbReference>
<organism evidence="1 4">
    <name type="scientific">Chryseobacterium culicis</name>
    <dbReference type="NCBI Taxonomy" id="680127"/>
    <lineage>
        <taxon>Bacteria</taxon>
        <taxon>Pseudomonadati</taxon>
        <taxon>Bacteroidota</taxon>
        <taxon>Flavobacteriia</taxon>
        <taxon>Flavobacteriales</taxon>
        <taxon>Weeksellaceae</taxon>
        <taxon>Chryseobacterium group</taxon>
        <taxon>Chryseobacterium</taxon>
    </lineage>
</organism>
<comment type="caution">
    <text evidence="1">The sequence shown here is derived from an EMBL/GenBank/DDBJ whole genome shotgun (WGS) entry which is preliminary data.</text>
</comment>
<dbReference type="AlphaFoldDB" id="A0A2S9CXH7"/>
<dbReference type="OrthoDB" id="1271281at2"/>
<dbReference type="RefSeq" id="WP_105682441.1">
    <property type="nucleotide sequence ID" value="NZ_JBBGZD010000001.1"/>
</dbReference>
<evidence type="ECO:0000313" key="3">
    <source>
        <dbReference type="Proteomes" id="UP000238325"/>
    </source>
</evidence>
<keyword evidence="3" id="KW-1185">Reference proteome</keyword>
<proteinExistence type="predicted"/>
<evidence type="ECO:0000313" key="1">
    <source>
        <dbReference type="EMBL" id="PRB85222.1"/>
    </source>
</evidence>
<dbReference type="Proteomes" id="UP000238325">
    <property type="component" value="Unassembled WGS sequence"/>
</dbReference>
<reference evidence="3 4" key="1">
    <citation type="submission" date="2017-09" db="EMBL/GenBank/DDBJ databases">
        <title>Genomic, metabolic, and phenotypic characteristics of bacterial isolates from the natural microbiome of the model nematode Caenorhabditis elegans.</title>
        <authorList>
            <person name="Zimmermann J."/>
            <person name="Obeng N."/>
            <person name="Yang W."/>
            <person name="Obeng O."/>
            <person name="Kissoyan K."/>
            <person name="Pees B."/>
            <person name="Dirksen P."/>
            <person name="Hoppner M."/>
            <person name="Franke A."/>
            <person name="Rosenstiel P."/>
            <person name="Leippe M."/>
            <person name="Dierking K."/>
            <person name="Kaleta C."/>
            <person name="Schulenburg H."/>
        </authorList>
    </citation>
    <scope>NUCLEOTIDE SEQUENCE [LARGE SCALE GENOMIC DNA]</scope>
    <source>
        <strain evidence="1 4">MYb25</strain>
        <strain evidence="2 3">MYb44</strain>
    </source>
</reference>
<evidence type="ECO:0000313" key="2">
    <source>
        <dbReference type="EMBL" id="PRB91056.1"/>
    </source>
</evidence>
<gene>
    <name evidence="1" type="ORF">CQ022_02850</name>
    <name evidence="2" type="ORF">CQ033_10140</name>
</gene>
<name>A0A2S9CXH7_CHRCI</name>
<dbReference type="Proteomes" id="UP000238534">
    <property type="component" value="Unassembled WGS sequence"/>
</dbReference>
<dbReference type="EMBL" id="PCPP01000001">
    <property type="protein sequence ID" value="PRB85222.1"/>
    <property type="molecule type" value="Genomic_DNA"/>
</dbReference>
<accession>A0A2S9CXH7</accession>
<evidence type="ECO:0000313" key="4">
    <source>
        <dbReference type="Proteomes" id="UP000238534"/>
    </source>
</evidence>
<protein>
    <submittedName>
        <fullName evidence="1">Uncharacterized protein</fullName>
    </submittedName>
</protein>
<sequence>MDRIESQPLHLKSDKKIIDKYFNLIIKKELNIDINASTEYVVVQNIVSKKLILVKTFSDSTIENPSLYLLLSSLIQQINTCSLTKRQIITVLEKK</sequence>